<dbReference type="OrthoDB" id="10555042at2759"/>
<feature type="compositionally biased region" description="Acidic residues" evidence="2">
    <location>
        <begin position="606"/>
        <end position="624"/>
    </location>
</feature>
<dbReference type="AlphaFoldDB" id="A2D8B2"/>
<accession>A2D8B2</accession>
<feature type="compositionally biased region" description="Basic and acidic residues" evidence="2">
    <location>
        <begin position="531"/>
        <end position="544"/>
    </location>
</feature>
<evidence type="ECO:0000256" key="2">
    <source>
        <dbReference type="SAM" id="MobiDB-lite"/>
    </source>
</evidence>
<dbReference type="RefSeq" id="XP_001584531.1">
    <property type="nucleotide sequence ID" value="XM_001584481.1"/>
</dbReference>
<reference evidence="3" key="2">
    <citation type="journal article" date="2007" name="Science">
        <title>Draft genome sequence of the sexually transmitted pathogen Trichomonas vaginalis.</title>
        <authorList>
            <person name="Carlton J.M."/>
            <person name="Hirt R.P."/>
            <person name="Silva J.C."/>
            <person name="Delcher A.L."/>
            <person name="Schatz M."/>
            <person name="Zhao Q."/>
            <person name="Wortman J.R."/>
            <person name="Bidwell S.L."/>
            <person name="Alsmark U.C.M."/>
            <person name="Besteiro S."/>
            <person name="Sicheritz-Ponten T."/>
            <person name="Noel C.J."/>
            <person name="Dacks J.B."/>
            <person name="Foster P.G."/>
            <person name="Simillion C."/>
            <person name="Van de Peer Y."/>
            <person name="Miranda-Saavedra D."/>
            <person name="Barton G.J."/>
            <person name="Westrop G.D."/>
            <person name="Mueller S."/>
            <person name="Dessi D."/>
            <person name="Fiori P.L."/>
            <person name="Ren Q."/>
            <person name="Paulsen I."/>
            <person name="Zhang H."/>
            <person name="Bastida-Corcuera F.D."/>
            <person name="Simoes-Barbosa A."/>
            <person name="Brown M.T."/>
            <person name="Hayes R.D."/>
            <person name="Mukherjee M."/>
            <person name="Okumura C.Y."/>
            <person name="Schneider R."/>
            <person name="Smith A.J."/>
            <person name="Vanacova S."/>
            <person name="Villalvazo M."/>
            <person name="Haas B.J."/>
            <person name="Pertea M."/>
            <person name="Feldblyum T.V."/>
            <person name="Utterback T.R."/>
            <person name="Shu C.L."/>
            <person name="Osoegawa K."/>
            <person name="de Jong P.J."/>
            <person name="Hrdy I."/>
            <person name="Horvathova L."/>
            <person name="Zubacova Z."/>
            <person name="Dolezal P."/>
            <person name="Malik S.B."/>
            <person name="Logsdon J.M. Jr."/>
            <person name="Henze K."/>
            <person name="Gupta A."/>
            <person name="Wang C.C."/>
            <person name="Dunne R.L."/>
            <person name="Upcroft J.A."/>
            <person name="Upcroft P."/>
            <person name="White O."/>
            <person name="Salzberg S.L."/>
            <person name="Tang P."/>
            <person name="Chiu C.-H."/>
            <person name="Lee Y.-S."/>
            <person name="Embley T.M."/>
            <person name="Coombs G.H."/>
            <person name="Mottram J.C."/>
            <person name="Tachezy J."/>
            <person name="Fraser-Liggett C.M."/>
            <person name="Johnson P.J."/>
        </authorList>
    </citation>
    <scope>NUCLEOTIDE SEQUENCE [LARGE SCALE GENOMIC DNA]</scope>
    <source>
        <strain evidence="3">G3</strain>
    </source>
</reference>
<evidence type="ECO:0000256" key="1">
    <source>
        <dbReference type="SAM" id="Coils"/>
    </source>
</evidence>
<proteinExistence type="predicted"/>
<feature type="compositionally biased region" description="Basic and acidic residues" evidence="2">
    <location>
        <begin position="510"/>
        <end position="519"/>
    </location>
</feature>
<feature type="compositionally biased region" description="Basic and acidic residues" evidence="2">
    <location>
        <begin position="625"/>
        <end position="649"/>
    </location>
</feature>
<feature type="compositionally biased region" description="Basic residues" evidence="2">
    <location>
        <begin position="545"/>
        <end position="557"/>
    </location>
</feature>
<dbReference type="VEuPathDB" id="TrichDB:TVAGG3_1047300"/>
<dbReference type="Proteomes" id="UP000001542">
    <property type="component" value="Unassembled WGS sequence"/>
</dbReference>
<feature type="coiled-coil region" evidence="1">
    <location>
        <begin position="756"/>
        <end position="787"/>
    </location>
</feature>
<evidence type="ECO:0000313" key="3">
    <source>
        <dbReference type="EMBL" id="EAY23545.1"/>
    </source>
</evidence>
<reference evidence="3" key="1">
    <citation type="submission" date="2006-10" db="EMBL/GenBank/DDBJ databases">
        <authorList>
            <person name="Amadeo P."/>
            <person name="Zhao Q."/>
            <person name="Wortman J."/>
            <person name="Fraser-Liggett C."/>
            <person name="Carlton J."/>
        </authorList>
    </citation>
    <scope>NUCLEOTIDE SEQUENCE</scope>
    <source>
        <strain evidence="3">G3</strain>
    </source>
</reference>
<gene>
    <name evidence="3" type="ORF">TVAG_072080</name>
</gene>
<dbReference type="InParanoid" id="A2D8B2"/>
<feature type="compositionally biased region" description="Basic and acidic residues" evidence="2">
    <location>
        <begin position="558"/>
        <end position="571"/>
    </location>
</feature>
<feature type="region of interest" description="Disordered" evidence="2">
    <location>
        <begin position="431"/>
        <end position="649"/>
    </location>
</feature>
<feature type="compositionally biased region" description="Basic residues" evidence="2">
    <location>
        <begin position="520"/>
        <end position="530"/>
    </location>
</feature>
<feature type="compositionally biased region" description="Low complexity" evidence="2">
    <location>
        <begin position="433"/>
        <end position="448"/>
    </location>
</feature>
<dbReference type="VEuPathDB" id="TrichDB:TVAG_072080"/>
<dbReference type="KEGG" id="tva:5469109"/>
<dbReference type="EMBL" id="DS113178">
    <property type="protein sequence ID" value="EAY23545.1"/>
    <property type="molecule type" value="Genomic_DNA"/>
</dbReference>
<keyword evidence="4" id="KW-1185">Reference proteome</keyword>
<organism evidence="3 4">
    <name type="scientific">Trichomonas vaginalis (strain ATCC PRA-98 / G3)</name>
    <dbReference type="NCBI Taxonomy" id="412133"/>
    <lineage>
        <taxon>Eukaryota</taxon>
        <taxon>Metamonada</taxon>
        <taxon>Parabasalia</taxon>
        <taxon>Trichomonadida</taxon>
        <taxon>Trichomonadidae</taxon>
        <taxon>Trichomonas</taxon>
    </lineage>
</organism>
<feature type="compositionally biased region" description="Basic and acidic residues" evidence="2">
    <location>
        <begin position="384"/>
        <end position="405"/>
    </location>
</feature>
<feature type="compositionally biased region" description="Basic and acidic residues" evidence="2">
    <location>
        <begin position="456"/>
        <end position="499"/>
    </location>
</feature>
<feature type="region of interest" description="Disordered" evidence="2">
    <location>
        <begin position="371"/>
        <end position="416"/>
    </location>
</feature>
<evidence type="ECO:0000313" key="4">
    <source>
        <dbReference type="Proteomes" id="UP000001542"/>
    </source>
</evidence>
<keyword evidence="1" id="KW-0175">Coiled coil</keyword>
<name>A2D8B2_TRIV3</name>
<dbReference type="STRING" id="5722.A2D8B2"/>
<feature type="compositionally biased region" description="Acidic residues" evidence="2">
    <location>
        <begin position="574"/>
        <end position="590"/>
    </location>
</feature>
<dbReference type="SMR" id="A2D8B2"/>
<sequence length="829" mass="95763">MSILMNDKLQSLLQQQHCSFKDVYDAIGSIDFTKAKLNQKSRVKLIQIVKSEVDSHPDNEATLNLLKIMTSRRNFINEAANDNFNIASICDTFLRISRNDCQNPQIKTAYILCVDCLVNTAEKLRAQIAASVCEYVVSNFKEDSADQVVFSKSMRLIISTIRGSLDSKPVFLSKLVDQDYKNIISYVCNTFDPVGQALAAEFLWRMLQLLPKRRSETEIKSLYGDFIQLKQISVSQFSEGIHNFLKNLNSEFKNVYNFNLKNLIVGGSTVSKTHWIYIGNDKIVFWISKDSEWKPTIKKPCDLMILRREDIRGVCQHDKYWCLVLDDHFDTMVECFTDEKKLIFFKPSNKSETESIFKIMESRFGEVNESSIIITPPKPQKKPKNSESKKVAETPKPKLREKKYDIPPPQTPNLEKVPVTPSLSAMNQQTGTSFIDSSSSSWSLSDSSQEINVEEEIPKVPKDRKFKPIRETVKKTQKESIFEIKKGATPEKQSKRIEIINEEINSAKKLLSETEEKTKTKQKKSSKKKPKEVPKKRQKEEPKPKKTTKKLSKKEKAKKLLEEEEMKKKIIQESSDDEIESPSLSDEDSFSDNYAPVISQSFDNTQIDEFDNEISSDEEDEEKISEEKVSKISDEKVTEKSDIREEKPAEINQIQEQAPKRTYAPQSWELEAFAELKNFGQSIRQKLNDKHNEINKVIESSTENAINDVCKFTTECEENLELMRSNFDDASSATYTDIQNKQKMVKELGQQQREHIEQMRNDCAVLKKRAAEMIKRFEQQKTQLLQNQEKHIALFREDIRSEVRTAVSQKRREFSKSKVQKLVNLLEEL</sequence>
<protein>
    <submittedName>
        <fullName evidence="3">Uncharacterized protein</fullName>
    </submittedName>
</protein>